<keyword evidence="5" id="KW-1185">Reference proteome</keyword>
<evidence type="ECO:0000256" key="2">
    <source>
        <dbReference type="SAM" id="Phobius"/>
    </source>
</evidence>
<sequence>MKRTVMLTAGTVAGFLLLAPGVAFATSPTTVPSPSSSSASPSPSPSPSASPSEDPDGPGPHASPVGILKGLTLSPAKGKPGDKVKLDFQCATRNNEFGPKVTSAALTVNSANSIDSAKWSATVKDIKPGKYPVTLTCWGQKSTVTFEVLGKKNQVAKVPSGAPQTGGTEGPADHAGVLAAVGGGLALVAGGVGFAAYRRRTVRA</sequence>
<accession>A0ABQ3LTR6</accession>
<organism evidence="4 5">
    <name type="scientific">Amycolatopsis oliviviridis</name>
    <dbReference type="NCBI Taxonomy" id="1471590"/>
    <lineage>
        <taxon>Bacteria</taxon>
        <taxon>Bacillati</taxon>
        <taxon>Actinomycetota</taxon>
        <taxon>Actinomycetes</taxon>
        <taxon>Pseudonocardiales</taxon>
        <taxon>Pseudonocardiaceae</taxon>
        <taxon>Amycolatopsis</taxon>
    </lineage>
</organism>
<dbReference type="EMBL" id="BNAY01000006">
    <property type="protein sequence ID" value="GHH25919.1"/>
    <property type="molecule type" value="Genomic_DNA"/>
</dbReference>
<feature type="signal peptide" evidence="3">
    <location>
        <begin position="1"/>
        <end position="25"/>
    </location>
</feature>
<feature type="chain" id="PRO_5045983779" evidence="3">
    <location>
        <begin position="26"/>
        <end position="204"/>
    </location>
</feature>
<evidence type="ECO:0000313" key="4">
    <source>
        <dbReference type="EMBL" id="GHH25919.1"/>
    </source>
</evidence>
<reference evidence="5" key="1">
    <citation type="journal article" date="2019" name="Int. J. Syst. Evol. Microbiol.">
        <title>The Global Catalogue of Microorganisms (GCM) 10K type strain sequencing project: providing services to taxonomists for standard genome sequencing and annotation.</title>
        <authorList>
            <consortium name="The Broad Institute Genomics Platform"/>
            <consortium name="The Broad Institute Genome Sequencing Center for Infectious Disease"/>
            <person name="Wu L."/>
            <person name="Ma J."/>
        </authorList>
    </citation>
    <scope>NUCLEOTIDE SEQUENCE [LARGE SCALE GENOMIC DNA]</scope>
    <source>
        <strain evidence="5">CGMCC 4.7683</strain>
    </source>
</reference>
<name>A0ABQ3LTR6_9PSEU</name>
<keyword evidence="3" id="KW-0732">Signal</keyword>
<evidence type="ECO:0000313" key="5">
    <source>
        <dbReference type="Proteomes" id="UP000635387"/>
    </source>
</evidence>
<feature type="compositionally biased region" description="Low complexity" evidence="1">
    <location>
        <begin position="26"/>
        <end position="41"/>
    </location>
</feature>
<proteinExistence type="predicted"/>
<gene>
    <name evidence="4" type="ORF">GCM10017790_52360</name>
</gene>
<dbReference type="RefSeq" id="WP_191257102.1">
    <property type="nucleotide sequence ID" value="NZ_BNAY01000006.1"/>
</dbReference>
<keyword evidence="2" id="KW-0812">Transmembrane</keyword>
<dbReference type="Proteomes" id="UP000635387">
    <property type="component" value="Unassembled WGS sequence"/>
</dbReference>
<feature type="transmembrane region" description="Helical" evidence="2">
    <location>
        <begin position="175"/>
        <end position="197"/>
    </location>
</feature>
<feature type="region of interest" description="Disordered" evidence="1">
    <location>
        <begin position="26"/>
        <end position="80"/>
    </location>
</feature>
<evidence type="ECO:0000256" key="1">
    <source>
        <dbReference type="SAM" id="MobiDB-lite"/>
    </source>
</evidence>
<keyword evidence="2" id="KW-0472">Membrane</keyword>
<keyword evidence="2" id="KW-1133">Transmembrane helix</keyword>
<evidence type="ECO:0000256" key="3">
    <source>
        <dbReference type="SAM" id="SignalP"/>
    </source>
</evidence>
<protein>
    <submittedName>
        <fullName evidence="4">Uncharacterized protein</fullName>
    </submittedName>
</protein>
<comment type="caution">
    <text evidence="4">The sequence shown here is derived from an EMBL/GenBank/DDBJ whole genome shotgun (WGS) entry which is preliminary data.</text>
</comment>